<feature type="transmembrane region" description="Helical" evidence="1">
    <location>
        <begin position="230"/>
        <end position="248"/>
    </location>
</feature>
<dbReference type="Proteomes" id="UP000095287">
    <property type="component" value="Unplaced"/>
</dbReference>
<evidence type="ECO:0000313" key="2">
    <source>
        <dbReference type="Proteomes" id="UP000095287"/>
    </source>
</evidence>
<feature type="transmembrane region" description="Helical" evidence="1">
    <location>
        <begin position="432"/>
        <end position="454"/>
    </location>
</feature>
<evidence type="ECO:0000313" key="3">
    <source>
        <dbReference type="WBParaSite" id="L893_g25712.t1"/>
    </source>
</evidence>
<reference evidence="3" key="1">
    <citation type="submission" date="2016-11" db="UniProtKB">
        <authorList>
            <consortium name="WormBaseParasite"/>
        </authorList>
    </citation>
    <scope>IDENTIFICATION</scope>
</reference>
<dbReference type="PANTHER" id="PTHR22714">
    <property type="entry name" value="PROTEIN CBG02446-RELATED"/>
    <property type="match status" value="1"/>
</dbReference>
<keyword evidence="1" id="KW-1133">Transmembrane helix</keyword>
<dbReference type="AlphaFoldDB" id="A0A1I7ZEG4"/>
<accession>A0A1I7ZEG4</accession>
<proteinExistence type="predicted"/>
<evidence type="ECO:0000256" key="1">
    <source>
        <dbReference type="SAM" id="Phobius"/>
    </source>
</evidence>
<dbReference type="SUPFAM" id="SSF53850">
    <property type="entry name" value="Periplasmic binding protein-like II"/>
    <property type="match status" value="1"/>
</dbReference>
<dbReference type="Gene3D" id="1.10.287.70">
    <property type="match status" value="1"/>
</dbReference>
<keyword evidence="1" id="KW-0472">Membrane</keyword>
<name>A0A1I7ZEG4_9BILA</name>
<feature type="transmembrane region" description="Helical" evidence="1">
    <location>
        <begin position="180"/>
        <end position="198"/>
    </location>
</feature>
<keyword evidence="1" id="KW-0812">Transmembrane</keyword>
<dbReference type="WBParaSite" id="L893_g25712.t1">
    <property type="protein sequence ID" value="L893_g25712.t1"/>
    <property type="gene ID" value="L893_g25712"/>
</dbReference>
<organism evidence="2 3">
    <name type="scientific">Steinernema glaseri</name>
    <dbReference type="NCBI Taxonomy" id="37863"/>
    <lineage>
        <taxon>Eukaryota</taxon>
        <taxon>Metazoa</taxon>
        <taxon>Ecdysozoa</taxon>
        <taxon>Nematoda</taxon>
        <taxon>Chromadorea</taxon>
        <taxon>Rhabditida</taxon>
        <taxon>Tylenchina</taxon>
        <taxon>Panagrolaimomorpha</taxon>
        <taxon>Strongyloidoidea</taxon>
        <taxon>Steinernematidae</taxon>
        <taxon>Steinernema</taxon>
    </lineage>
</organism>
<dbReference type="InterPro" id="IPR040128">
    <property type="entry name" value="T25E4.2-like"/>
</dbReference>
<dbReference type="PANTHER" id="PTHR22714:SF8">
    <property type="entry name" value="PROTEIN CBG02446"/>
    <property type="match status" value="1"/>
</dbReference>
<sequence length="507" mass="58890">MTILQRRCVCSIDSQKRAFNLRNARSFPQALCGLGRHSKPTHLCGFAPTCTCLSIRMRKLRIGGFKNYPPQVQFDECAGWNLKRCKKPGSDAELLQIVLKLADIDYEVVHQNYDNIDEIVELLENGTMDISMPAVRMTEDRYRRVLYTTPINFLKFGYLIKEVDRLESDDFLMHTFRPEIYLLIMASLLITALCIRLICRPSCGFLAWCWRLFILFFNQDHFFFHPSTKTMFLAGSWILFTFLIVTYYQSKMKSFLTVPLRETVPFNTLQSVLDAIDSAGWKGFVNVNGYSPTMHCKGKQCEQIDRLFAEKKIINVALTEDEDMYNLLSSGRYVTFLSEKTDIAVYDVSIYNKEHNILFIQDRTIAVEMLAFAMNKDFTYELERINRYLDLLITNYGSILSQYVSTLRPFGHTGSATDNARITISMIHLQSFFVLCAIAVGISLLVFGFENFIYRCSWKKYAPRLGELRFNKSPNMDIGVFRRPQTIILPTNSTYRPRYFYGEYLTY</sequence>
<keyword evidence="2" id="KW-1185">Reference proteome</keyword>
<protein>
    <submittedName>
        <fullName evidence="3">PBPb domain-containing protein</fullName>
    </submittedName>
</protein>
<dbReference type="Gene3D" id="3.40.190.10">
    <property type="entry name" value="Periplasmic binding protein-like II"/>
    <property type="match status" value="1"/>
</dbReference>